<gene>
    <name evidence="1" type="ORF">N7472_008915</name>
</gene>
<dbReference type="EMBL" id="JAPQKP010000005">
    <property type="protein sequence ID" value="KAJ5189901.1"/>
    <property type="molecule type" value="Genomic_DNA"/>
</dbReference>
<dbReference type="AlphaFoldDB" id="A0A9W9J905"/>
<accession>A0A9W9J905</accession>
<evidence type="ECO:0000313" key="2">
    <source>
        <dbReference type="Proteomes" id="UP001150879"/>
    </source>
</evidence>
<name>A0A9W9J905_9EURO</name>
<dbReference type="Proteomes" id="UP001150879">
    <property type="component" value="Unassembled WGS sequence"/>
</dbReference>
<protein>
    <submittedName>
        <fullName evidence="1">Uncharacterized protein</fullName>
    </submittedName>
</protein>
<reference evidence="1" key="2">
    <citation type="journal article" date="2023" name="IMA Fungus">
        <title>Comparative genomic study of the Penicillium genus elucidates a diverse pangenome and 15 lateral gene transfer events.</title>
        <authorList>
            <person name="Petersen C."/>
            <person name="Sorensen T."/>
            <person name="Nielsen M.R."/>
            <person name="Sondergaard T.E."/>
            <person name="Sorensen J.L."/>
            <person name="Fitzpatrick D.A."/>
            <person name="Frisvad J.C."/>
            <person name="Nielsen K.L."/>
        </authorList>
    </citation>
    <scope>NUCLEOTIDE SEQUENCE</scope>
    <source>
        <strain evidence="1">IBT 16849</strain>
    </source>
</reference>
<comment type="caution">
    <text evidence="1">The sequence shown here is derived from an EMBL/GenBank/DDBJ whole genome shotgun (WGS) entry which is preliminary data.</text>
</comment>
<organism evidence="1 2">
    <name type="scientific">Penicillium cf. griseofulvum</name>
    <dbReference type="NCBI Taxonomy" id="2972120"/>
    <lineage>
        <taxon>Eukaryota</taxon>
        <taxon>Fungi</taxon>
        <taxon>Dikarya</taxon>
        <taxon>Ascomycota</taxon>
        <taxon>Pezizomycotina</taxon>
        <taxon>Eurotiomycetes</taxon>
        <taxon>Eurotiomycetidae</taxon>
        <taxon>Eurotiales</taxon>
        <taxon>Aspergillaceae</taxon>
        <taxon>Penicillium</taxon>
    </lineage>
</organism>
<dbReference type="OrthoDB" id="6612291at2759"/>
<reference evidence="1" key="1">
    <citation type="submission" date="2022-11" db="EMBL/GenBank/DDBJ databases">
        <authorList>
            <person name="Petersen C."/>
        </authorList>
    </citation>
    <scope>NUCLEOTIDE SEQUENCE</scope>
    <source>
        <strain evidence="1">IBT 16849</strain>
    </source>
</reference>
<evidence type="ECO:0000313" key="1">
    <source>
        <dbReference type="EMBL" id="KAJ5189901.1"/>
    </source>
</evidence>
<keyword evidence="2" id="KW-1185">Reference proteome</keyword>
<sequence length="236" mass="27249">MPKTALLAERVSTIPFLRSKGWEDDNEFSFTIPLDYLGENHPVLAEELTVKSNTTCTGETVCEIQGSVSELFENIHRLCQLNTTQGDQTSLLKEVLSQMFDLWRTPRARFMLKAALRQFTRQQDKDTLLFLARIRYATYIYVEIAKVCGSFRSIEIVSVPRSGNQGQHENKRQHKKKRHIAEDECANIIDIIKALGLTFHPSWKDLAQGAAKFTEMRKSKRNKEFYHAETQLLAYY</sequence>
<proteinExistence type="predicted"/>